<sequence length="124" mass="14915">MADMNLCNVKEWRKSIYKWAQLYVEIFLHEPPFHNCNVQSQKPLYLRLAQSQPQFTVLRKCWLAYWYASLNDVEPRYNNQHNKENCRAFHSQNLVYHYMTKTHLIQLAISTEMEGTQCATRRAM</sequence>
<evidence type="ECO:0000313" key="1">
    <source>
        <dbReference type="EMBL" id="MAA13382.1"/>
    </source>
</evidence>
<dbReference type="EMBL" id="GFPF01002236">
    <property type="protein sequence ID" value="MAA13382.1"/>
    <property type="molecule type" value="Transcribed_RNA"/>
</dbReference>
<accession>A0A224YHT1</accession>
<dbReference type="AlphaFoldDB" id="A0A224YHT1"/>
<proteinExistence type="predicted"/>
<name>A0A224YHT1_9ACAR</name>
<protein>
    <submittedName>
        <fullName evidence="1">Uncharacterized protein</fullName>
    </submittedName>
</protein>
<organism evidence="1">
    <name type="scientific">Rhipicephalus zambeziensis</name>
    <dbReference type="NCBI Taxonomy" id="60191"/>
    <lineage>
        <taxon>Eukaryota</taxon>
        <taxon>Metazoa</taxon>
        <taxon>Ecdysozoa</taxon>
        <taxon>Arthropoda</taxon>
        <taxon>Chelicerata</taxon>
        <taxon>Arachnida</taxon>
        <taxon>Acari</taxon>
        <taxon>Parasitiformes</taxon>
        <taxon>Ixodida</taxon>
        <taxon>Ixodoidea</taxon>
        <taxon>Ixodidae</taxon>
        <taxon>Rhipicephalinae</taxon>
        <taxon>Rhipicephalus</taxon>
        <taxon>Rhipicephalus</taxon>
    </lineage>
</organism>
<reference evidence="1" key="1">
    <citation type="journal article" date="2017" name="Parasit. Vectors">
        <title>Sialotranscriptomics of Rhipicephalus zambeziensis reveals intricate expression profiles of secretory proteins and suggests tight temporal transcriptional regulation during blood-feeding.</title>
        <authorList>
            <person name="de Castro M.H."/>
            <person name="de Klerk D."/>
            <person name="Pienaar R."/>
            <person name="Rees D.J.G."/>
            <person name="Mans B.J."/>
        </authorList>
    </citation>
    <scope>NUCLEOTIDE SEQUENCE</scope>
    <source>
        <tissue evidence="1">Salivary glands</tissue>
    </source>
</reference>